<dbReference type="OrthoDB" id="9801697at2"/>
<organism evidence="2 3">
    <name type="scientific">Streptococcus merionis</name>
    <dbReference type="NCBI Taxonomy" id="400065"/>
    <lineage>
        <taxon>Bacteria</taxon>
        <taxon>Bacillati</taxon>
        <taxon>Bacillota</taxon>
        <taxon>Bacilli</taxon>
        <taxon>Lactobacillales</taxon>
        <taxon>Streptococcaceae</taxon>
        <taxon>Streptococcus</taxon>
    </lineage>
</organism>
<dbReference type="KEGG" id="smen:SAMEA4412692_0982"/>
<keyword evidence="3" id="KW-1185">Reference proteome</keyword>
<dbReference type="EMBL" id="LT906439">
    <property type="protein sequence ID" value="SNU88279.1"/>
    <property type="molecule type" value="Genomic_DNA"/>
</dbReference>
<dbReference type="Gene3D" id="2.160.10.10">
    <property type="entry name" value="Hexapeptide repeat proteins"/>
    <property type="match status" value="1"/>
</dbReference>
<dbReference type="EC" id="2.3.1.-" evidence="1"/>
<evidence type="ECO:0000313" key="3">
    <source>
        <dbReference type="Proteomes" id="UP000215185"/>
    </source>
</evidence>
<dbReference type="PANTHER" id="PTHR43017:SF1">
    <property type="entry name" value="ACETYLTRANSFERASE YJL218W-RELATED"/>
    <property type="match status" value="1"/>
</dbReference>
<evidence type="ECO:0000256" key="1">
    <source>
        <dbReference type="RuleBase" id="RU367021"/>
    </source>
</evidence>
<dbReference type="PANTHER" id="PTHR43017">
    <property type="entry name" value="GALACTOSIDE O-ACETYLTRANSFERASE"/>
    <property type="match status" value="1"/>
</dbReference>
<sequence>MAVSVGDNVYIESGVSTVEDVTIGSNVTNGAGSSVTKDIPIDAIVAGNHAKILHYKIPEKLVKRVWAIE</sequence>
<protein>
    <recommendedName>
        <fullName evidence="1">Acetyltransferase</fullName>
        <ecNumber evidence="1">2.3.1.-</ecNumber>
    </recommendedName>
</protein>
<dbReference type="STRING" id="1123308.GCA_000380085_00322"/>
<dbReference type="AlphaFoldDB" id="A0A239SSM2"/>
<gene>
    <name evidence="2" type="ORF">SAMEA4412692_00982</name>
</gene>
<dbReference type="InterPro" id="IPR011004">
    <property type="entry name" value="Trimer_LpxA-like_sf"/>
</dbReference>
<keyword evidence="1" id="KW-0012">Acyltransferase</keyword>
<proteinExistence type="inferred from homology"/>
<dbReference type="GO" id="GO:0008870">
    <property type="term" value="F:galactoside O-acetyltransferase activity"/>
    <property type="evidence" value="ECO:0007669"/>
    <property type="project" value="TreeGrafter"/>
</dbReference>
<accession>A0A239SSM2</accession>
<comment type="similarity">
    <text evidence="1">Belongs to the transferase hexapeptide repeat family.</text>
</comment>
<evidence type="ECO:0000313" key="2">
    <source>
        <dbReference type="EMBL" id="SNU88279.1"/>
    </source>
</evidence>
<dbReference type="InterPro" id="IPR039369">
    <property type="entry name" value="LacA-like"/>
</dbReference>
<keyword evidence="1 2" id="KW-0808">Transferase</keyword>
<dbReference type="SUPFAM" id="SSF51161">
    <property type="entry name" value="Trimeric LpxA-like enzymes"/>
    <property type="match status" value="1"/>
</dbReference>
<name>A0A239SSM2_9STRE</name>
<dbReference type="Proteomes" id="UP000215185">
    <property type="component" value="Chromosome 1"/>
</dbReference>
<dbReference type="RefSeq" id="WP_018372885.1">
    <property type="nucleotide sequence ID" value="NZ_LT906439.1"/>
</dbReference>
<reference evidence="2 3" key="1">
    <citation type="submission" date="2017-06" db="EMBL/GenBank/DDBJ databases">
        <authorList>
            <consortium name="Pathogen Informatics"/>
        </authorList>
    </citation>
    <scope>NUCLEOTIDE SEQUENCE [LARGE SCALE GENOMIC DNA]</scope>
    <source>
        <strain evidence="2 3">NCTC13788</strain>
    </source>
</reference>